<keyword evidence="2 6" id="KW-0689">Ribosomal protein</keyword>
<keyword evidence="3" id="KW-0687">Ribonucleoprotein</keyword>
<protein>
    <submittedName>
        <fullName evidence="6">Ribosomal protein L24e-related</fullName>
    </submittedName>
</protein>
<dbReference type="GO" id="GO:1990904">
    <property type="term" value="C:ribonucleoprotein complex"/>
    <property type="evidence" value="ECO:0007669"/>
    <property type="project" value="UniProtKB-KW"/>
</dbReference>
<evidence type="ECO:0000259" key="5">
    <source>
        <dbReference type="Pfam" id="PF01246"/>
    </source>
</evidence>
<proteinExistence type="inferred from homology"/>
<evidence type="ECO:0000256" key="3">
    <source>
        <dbReference type="ARBA" id="ARBA00023274"/>
    </source>
</evidence>
<comment type="caution">
    <text evidence="6">The sequence shown here is derived from an EMBL/GenBank/DDBJ whole genome shotgun (WGS) entry which is preliminary data.</text>
</comment>
<dbReference type="PANTHER" id="PTHR10792:SF1">
    <property type="entry name" value="RIBOSOMAL PROTEIN L24"/>
    <property type="match status" value="1"/>
</dbReference>
<evidence type="ECO:0000256" key="4">
    <source>
        <dbReference type="SAM" id="MobiDB-lite"/>
    </source>
</evidence>
<dbReference type="Pfam" id="PF01246">
    <property type="entry name" value="Ribosomal_L24e"/>
    <property type="match status" value="1"/>
</dbReference>
<evidence type="ECO:0000313" key="6">
    <source>
        <dbReference type="EMBL" id="GIQ79759.1"/>
    </source>
</evidence>
<dbReference type="OrthoDB" id="1727108at2759"/>
<dbReference type="PANTHER" id="PTHR10792">
    <property type="entry name" value="60S RIBOSOMAL PROTEIN L24"/>
    <property type="match status" value="1"/>
</dbReference>
<keyword evidence="7" id="KW-1185">Reference proteome</keyword>
<dbReference type="Proteomes" id="UP000265618">
    <property type="component" value="Unassembled WGS sequence"/>
</dbReference>
<dbReference type="InterPro" id="IPR056366">
    <property type="entry name" value="Ribosomal_eL24"/>
</dbReference>
<dbReference type="GO" id="GO:0005840">
    <property type="term" value="C:ribosome"/>
    <property type="evidence" value="ECO:0007669"/>
    <property type="project" value="UniProtKB-KW"/>
</dbReference>
<evidence type="ECO:0000313" key="7">
    <source>
        <dbReference type="Proteomes" id="UP000265618"/>
    </source>
</evidence>
<evidence type="ECO:0000256" key="1">
    <source>
        <dbReference type="ARBA" id="ARBA00005647"/>
    </source>
</evidence>
<reference evidence="6 7" key="1">
    <citation type="journal article" date="2018" name="PLoS ONE">
        <title>The draft genome of Kipferlia bialata reveals reductive genome evolution in fornicate parasites.</title>
        <authorList>
            <person name="Tanifuji G."/>
            <person name="Takabayashi S."/>
            <person name="Kume K."/>
            <person name="Takagi M."/>
            <person name="Nakayama T."/>
            <person name="Kamikawa R."/>
            <person name="Inagaki Y."/>
            <person name="Hashimoto T."/>
        </authorList>
    </citation>
    <scope>NUCLEOTIDE SEQUENCE [LARGE SCALE GENOMIC DNA]</scope>
    <source>
        <strain evidence="6">NY0173</strain>
    </source>
</reference>
<feature type="region of interest" description="Disordered" evidence="4">
    <location>
        <begin position="71"/>
        <end position="100"/>
    </location>
</feature>
<dbReference type="Gene3D" id="2.30.170.20">
    <property type="entry name" value="Ribosomal protein L24e"/>
    <property type="match status" value="1"/>
</dbReference>
<dbReference type="InterPro" id="IPR000988">
    <property type="entry name" value="Ribosomal_eL24-rel_N"/>
</dbReference>
<dbReference type="EMBL" id="BDIP01000051">
    <property type="protein sequence ID" value="GIQ79759.1"/>
    <property type="molecule type" value="Genomic_DNA"/>
</dbReference>
<dbReference type="SUPFAM" id="SSF57716">
    <property type="entry name" value="Glucocorticoid receptor-like (DNA-binding domain)"/>
    <property type="match status" value="1"/>
</dbReference>
<accession>A0A9K3CQI6</accession>
<feature type="domain" description="Large ribosomal subunit protein eL24-related N-terminal" evidence="5">
    <location>
        <begin position="6"/>
        <end position="66"/>
    </location>
</feature>
<sequence length="100" mass="11334">MVRTGDTCSYSGRQIQAGYGSIFVRGDGKPFMFKDHKTAVHFSSRWNPRKIDWTLACRRLHKKESIVTVRRRSQRSVKSQARGWGSMTAGQIAAKSNTSK</sequence>
<name>A0A9K3CQI6_9EUKA</name>
<organism evidence="6 7">
    <name type="scientific">Kipferlia bialata</name>
    <dbReference type="NCBI Taxonomy" id="797122"/>
    <lineage>
        <taxon>Eukaryota</taxon>
        <taxon>Metamonada</taxon>
        <taxon>Carpediemonas-like organisms</taxon>
        <taxon>Kipferlia</taxon>
    </lineage>
</organism>
<dbReference type="InterPro" id="IPR038630">
    <property type="entry name" value="L24e/L24_sf"/>
</dbReference>
<gene>
    <name evidence="6" type="ORF">KIPB_000454</name>
</gene>
<comment type="similarity">
    <text evidence="1">Belongs to the eukaryotic ribosomal protein eL24 family.</text>
</comment>
<dbReference type="AlphaFoldDB" id="A0A9K3CQI6"/>
<evidence type="ECO:0000256" key="2">
    <source>
        <dbReference type="ARBA" id="ARBA00022980"/>
    </source>
</evidence>
<dbReference type="GO" id="GO:0003735">
    <property type="term" value="F:structural constituent of ribosome"/>
    <property type="evidence" value="ECO:0007669"/>
    <property type="project" value="InterPro"/>
</dbReference>